<comment type="caution">
    <text evidence="2">The sequence shown here is derived from an EMBL/GenBank/DDBJ whole genome shotgun (WGS) entry which is preliminary data.</text>
</comment>
<evidence type="ECO:0000313" key="2">
    <source>
        <dbReference type="EMBL" id="EJK62731.1"/>
    </source>
</evidence>
<feature type="compositionally biased region" description="Polar residues" evidence="1">
    <location>
        <begin position="42"/>
        <end position="55"/>
    </location>
</feature>
<dbReference type="Proteomes" id="UP000266841">
    <property type="component" value="Unassembled WGS sequence"/>
</dbReference>
<proteinExistence type="predicted"/>
<feature type="region of interest" description="Disordered" evidence="1">
    <location>
        <begin position="1"/>
        <end position="207"/>
    </location>
</feature>
<feature type="compositionally biased region" description="Acidic residues" evidence="1">
    <location>
        <begin position="159"/>
        <end position="180"/>
    </location>
</feature>
<protein>
    <submittedName>
        <fullName evidence="2">Uncharacterized protein</fullName>
    </submittedName>
</protein>
<organism evidence="2 3">
    <name type="scientific">Thalassiosira oceanica</name>
    <name type="common">Marine diatom</name>
    <dbReference type="NCBI Taxonomy" id="159749"/>
    <lineage>
        <taxon>Eukaryota</taxon>
        <taxon>Sar</taxon>
        <taxon>Stramenopiles</taxon>
        <taxon>Ochrophyta</taxon>
        <taxon>Bacillariophyta</taxon>
        <taxon>Coscinodiscophyceae</taxon>
        <taxon>Thalassiosirophycidae</taxon>
        <taxon>Thalassiosirales</taxon>
        <taxon>Thalassiosiraceae</taxon>
        <taxon>Thalassiosira</taxon>
    </lineage>
</organism>
<feature type="compositionally biased region" description="Basic and acidic residues" evidence="1">
    <location>
        <begin position="132"/>
        <end position="145"/>
    </location>
</feature>
<accession>K0SP53</accession>
<evidence type="ECO:0000256" key="1">
    <source>
        <dbReference type="SAM" id="MobiDB-lite"/>
    </source>
</evidence>
<keyword evidence="3" id="KW-1185">Reference proteome</keyword>
<reference evidence="2 3" key="1">
    <citation type="journal article" date="2012" name="Genome Biol.">
        <title>Genome and low-iron response of an oceanic diatom adapted to chronic iron limitation.</title>
        <authorList>
            <person name="Lommer M."/>
            <person name="Specht M."/>
            <person name="Roy A.S."/>
            <person name="Kraemer L."/>
            <person name="Andreson R."/>
            <person name="Gutowska M.A."/>
            <person name="Wolf J."/>
            <person name="Bergner S.V."/>
            <person name="Schilhabel M.B."/>
            <person name="Klostermeier U.C."/>
            <person name="Beiko R.G."/>
            <person name="Rosenstiel P."/>
            <person name="Hippler M."/>
            <person name="Laroche J."/>
        </authorList>
    </citation>
    <scope>NUCLEOTIDE SEQUENCE [LARGE SCALE GENOMIC DNA]</scope>
    <source>
        <strain evidence="2 3">CCMP1005</strain>
    </source>
</reference>
<feature type="compositionally biased region" description="Acidic residues" evidence="1">
    <location>
        <begin position="194"/>
        <end position="207"/>
    </location>
</feature>
<dbReference type="AlphaFoldDB" id="K0SP53"/>
<gene>
    <name evidence="2" type="ORF">THAOC_16648</name>
</gene>
<feature type="compositionally biased region" description="Polar residues" evidence="1">
    <location>
        <begin position="65"/>
        <end position="84"/>
    </location>
</feature>
<feature type="compositionally biased region" description="Low complexity" evidence="1">
    <location>
        <begin position="23"/>
        <end position="38"/>
    </location>
</feature>
<sequence>MPWACISGKWTKVDRRVEDDTPTKSTTPTILSLSSPGLHLFSSKSPTSRTHTGSSYIEAEKRASKTSGKSIQDANTTNDSQADTSRPPDQVEEKTAAAEKNGEQKPQEPGLDEEDPPTKNDSVEDCGDAPAEDNRTDETNLEAHDASVSQEEPVKDANGEEAIEAVDQDDAVPEDGDTAPEDNASAEEPSPIEAVDETDVPDADHDE</sequence>
<evidence type="ECO:0000313" key="3">
    <source>
        <dbReference type="Proteomes" id="UP000266841"/>
    </source>
</evidence>
<name>K0SP53_THAOC</name>
<dbReference type="EMBL" id="AGNL01018661">
    <property type="protein sequence ID" value="EJK62731.1"/>
    <property type="molecule type" value="Genomic_DNA"/>
</dbReference>
<feature type="compositionally biased region" description="Basic and acidic residues" evidence="1">
    <location>
        <begin position="89"/>
        <end position="106"/>
    </location>
</feature>
<feature type="non-terminal residue" evidence="2">
    <location>
        <position position="207"/>
    </location>
</feature>
<feature type="compositionally biased region" description="Basic and acidic residues" evidence="1">
    <location>
        <begin position="11"/>
        <end position="22"/>
    </location>
</feature>